<dbReference type="Proteomes" id="UP000276776">
    <property type="component" value="Unassembled WGS sequence"/>
</dbReference>
<organism evidence="3">
    <name type="scientific">Thelazia callipaeda</name>
    <name type="common">Oriental eyeworm</name>
    <name type="synonym">Parasitic nematode</name>
    <dbReference type="NCBI Taxonomy" id="103827"/>
    <lineage>
        <taxon>Eukaryota</taxon>
        <taxon>Metazoa</taxon>
        <taxon>Ecdysozoa</taxon>
        <taxon>Nematoda</taxon>
        <taxon>Chromadorea</taxon>
        <taxon>Rhabditida</taxon>
        <taxon>Spirurina</taxon>
        <taxon>Spiruromorpha</taxon>
        <taxon>Thelazioidea</taxon>
        <taxon>Thelaziidae</taxon>
        <taxon>Thelazia</taxon>
    </lineage>
</organism>
<dbReference type="AlphaFoldDB" id="A0A0N5DAM0"/>
<evidence type="ECO:0000313" key="3">
    <source>
        <dbReference type="WBParaSite" id="TCLT_0001022301-mRNA-1"/>
    </source>
</evidence>
<name>A0A0N5DAM0_THECL</name>
<reference evidence="3" key="1">
    <citation type="submission" date="2017-02" db="UniProtKB">
        <authorList>
            <consortium name="WormBaseParasite"/>
        </authorList>
    </citation>
    <scope>IDENTIFICATION</scope>
</reference>
<dbReference type="STRING" id="103827.A0A0N5DAM0"/>
<dbReference type="OrthoDB" id="204949at2759"/>
<sequence>MTIIWKKQGVCASCLVVNVKNNAMFLFIPGHQFYFQVPKLGKNVNIGLDGFYSDAKTVFDKIVFRKNLYELKENRKIKPEVEVKDEFNDYKDVCNKVDAVFSQKTIRI</sequence>
<protein>
    <submittedName>
        <fullName evidence="3">Riboflavin synthase subunit alpha</fullName>
    </submittedName>
</protein>
<proteinExistence type="predicted"/>
<evidence type="ECO:0000313" key="1">
    <source>
        <dbReference type="EMBL" id="VDN07892.1"/>
    </source>
</evidence>
<dbReference type="EMBL" id="UYYF01005017">
    <property type="protein sequence ID" value="VDN07892.1"/>
    <property type="molecule type" value="Genomic_DNA"/>
</dbReference>
<accession>A0A0N5DAM0</accession>
<keyword evidence="2" id="KW-1185">Reference proteome</keyword>
<evidence type="ECO:0000313" key="2">
    <source>
        <dbReference type="Proteomes" id="UP000276776"/>
    </source>
</evidence>
<gene>
    <name evidence="1" type="ORF">TCLT_LOCUS10212</name>
</gene>
<dbReference type="WBParaSite" id="TCLT_0001022301-mRNA-1">
    <property type="protein sequence ID" value="TCLT_0001022301-mRNA-1"/>
    <property type="gene ID" value="TCLT_0001022301"/>
</dbReference>
<reference evidence="1 2" key="2">
    <citation type="submission" date="2018-11" db="EMBL/GenBank/DDBJ databases">
        <authorList>
            <consortium name="Pathogen Informatics"/>
        </authorList>
    </citation>
    <scope>NUCLEOTIDE SEQUENCE [LARGE SCALE GENOMIC DNA]</scope>
</reference>